<dbReference type="EMBL" id="KK107157">
    <property type="protein sequence ID" value="EZA56778.1"/>
    <property type="molecule type" value="Genomic_DNA"/>
</dbReference>
<protein>
    <recommendedName>
        <fullName evidence="3">Copia protein</fullName>
    </recommendedName>
</protein>
<dbReference type="OrthoDB" id="7554908at2759"/>
<sequence>MEFKTQIDKLEGAQNWLVWKLQIELVLEHHEVFEVVTGELKKPVIADPLTTETQALYNIALKEFKKKDTTARLIIIKGLNEANLQLVNTCSSASEIWEKLLAIYEQSSGQRLDRLLSQFFNYSKSSDENIATHVAKIQSVFHELNDEMQRLEKVKLPDVVLMSRIMSMLPDEYFEFQSVWESIPREVRTVNLLTERLRLIEGKLPVKNEEESSAFVAKTKKQSNFGKKSDKGGNSDKKVFKCFKCHTIGHNVNKRNPIIK</sequence>
<accession>A0A026WLF3</accession>
<organism evidence="1 2">
    <name type="scientific">Ooceraea biroi</name>
    <name type="common">Clonal raider ant</name>
    <name type="synonym">Cerapachys biroi</name>
    <dbReference type="NCBI Taxonomy" id="2015173"/>
    <lineage>
        <taxon>Eukaryota</taxon>
        <taxon>Metazoa</taxon>
        <taxon>Ecdysozoa</taxon>
        <taxon>Arthropoda</taxon>
        <taxon>Hexapoda</taxon>
        <taxon>Insecta</taxon>
        <taxon>Pterygota</taxon>
        <taxon>Neoptera</taxon>
        <taxon>Endopterygota</taxon>
        <taxon>Hymenoptera</taxon>
        <taxon>Apocrita</taxon>
        <taxon>Aculeata</taxon>
        <taxon>Formicoidea</taxon>
        <taxon>Formicidae</taxon>
        <taxon>Dorylinae</taxon>
        <taxon>Ooceraea</taxon>
    </lineage>
</organism>
<proteinExistence type="predicted"/>
<reference evidence="1 2" key="1">
    <citation type="journal article" date="2014" name="Curr. Biol.">
        <title>The genome of the clonal raider ant Cerapachys biroi.</title>
        <authorList>
            <person name="Oxley P.R."/>
            <person name="Ji L."/>
            <person name="Fetter-Pruneda I."/>
            <person name="McKenzie S.K."/>
            <person name="Li C."/>
            <person name="Hu H."/>
            <person name="Zhang G."/>
            <person name="Kronauer D.J."/>
        </authorList>
    </citation>
    <scope>NUCLEOTIDE SEQUENCE [LARGE SCALE GENOMIC DNA]</scope>
</reference>
<dbReference type="PANTHER" id="PTHR35317">
    <property type="entry name" value="OS04G0629600 PROTEIN"/>
    <property type="match status" value="1"/>
</dbReference>
<dbReference type="Pfam" id="PF14223">
    <property type="entry name" value="Retrotran_gag_2"/>
    <property type="match status" value="1"/>
</dbReference>
<keyword evidence="2" id="KW-1185">Reference proteome</keyword>
<dbReference type="PANTHER" id="PTHR35317:SF29">
    <property type="entry name" value="CCHC-TYPE DOMAIN-CONTAINING PROTEIN"/>
    <property type="match status" value="1"/>
</dbReference>
<evidence type="ECO:0008006" key="3">
    <source>
        <dbReference type="Google" id="ProtNLM"/>
    </source>
</evidence>
<dbReference type="AlphaFoldDB" id="A0A026WLF3"/>
<dbReference type="OMA" id="MSRIMSM"/>
<evidence type="ECO:0000313" key="2">
    <source>
        <dbReference type="Proteomes" id="UP000053097"/>
    </source>
</evidence>
<dbReference type="Proteomes" id="UP000053097">
    <property type="component" value="Unassembled WGS sequence"/>
</dbReference>
<gene>
    <name evidence="1" type="ORF">X777_03216</name>
</gene>
<evidence type="ECO:0000313" key="1">
    <source>
        <dbReference type="EMBL" id="EZA56778.1"/>
    </source>
</evidence>
<name>A0A026WLF3_OOCBI</name>